<feature type="domain" description="Gfo/Idh/MocA-like oxidoreductase N-terminal" evidence="1">
    <location>
        <begin position="61"/>
        <end position="213"/>
    </location>
</feature>
<dbReference type="EMBL" id="NBWU01000004">
    <property type="protein sequence ID" value="PCE63999.1"/>
    <property type="molecule type" value="Genomic_DNA"/>
</dbReference>
<dbReference type="PANTHER" id="PTHR43818">
    <property type="entry name" value="BCDNA.GH03377"/>
    <property type="match status" value="1"/>
</dbReference>
<dbReference type="Proteomes" id="UP000219559">
    <property type="component" value="Unassembled WGS sequence"/>
</dbReference>
<dbReference type="SUPFAM" id="SSF51735">
    <property type="entry name" value="NAD(P)-binding Rossmann-fold domains"/>
    <property type="match status" value="1"/>
</dbReference>
<dbReference type="InterPro" id="IPR036291">
    <property type="entry name" value="NAD(P)-bd_dom_sf"/>
</dbReference>
<gene>
    <name evidence="2" type="ORF">B7P33_12175</name>
</gene>
<dbReference type="InterPro" id="IPR000683">
    <property type="entry name" value="Gfo/Idh/MocA-like_OxRdtase_N"/>
</dbReference>
<dbReference type="AlphaFoldDB" id="A0A2A4G4V9"/>
<dbReference type="RefSeq" id="WP_097442717.1">
    <property type="nucleotide sequence ID" value="NZ_NBWU01000004.1"/>
</dbReference>
<dbReference type="SUPFAM" id="SSF55347">
    <property type="entry name" value="Glyceraldehyde-3-phosphate dehydrogenase-like, C-terminal domain"/>
    <property type="match status" value="1"/>
</dbReference>
<organism evidence="2 3">
    <name type="scientific">Sediminicola luteus</name>
    <dbReference type="NCBI Taxonomy" id="319238"/>
    <lineage>
        <taxon>Bacteria</taxon>
        <taxon>Pseudomonadati</taxon>
        <taxon>Bacteroidota</taxon>
        <taxon>Flavobacteriia</taxon>
        <taxon>Flavobacteriales</taxon>
        <taxon>Flavobacteriaceae</taxon>
        <taxon>Sediminicola</taxon>
    </lineage>
</organism>
<dbReference type="Gene3D" id="3.30.360.10">
    <property type="entry name" value="Dihydrodipicolinate Reductase, domain 2"/>
    <property type="match status" value="1"/>
</dbReference>
<dbReference type="Pfam" id="PF01408">
    <property type="entry name" value="GFO_IDH_MocA"/>
    <property type="match status" value="1"/>
</dbReference>
<dbReference type="OrthoDB" id="726883at2"/>
<proteinExistence type="predicted"/>
<evidence type="ECO:0000313" key="2">
    <source>
        <dbReference type="EMBL" id="PCE63999.1"/>
    </source>
</evidence>
<evidence type="ECO:0000313" key="3">
    <source>
        <dbReference type="Proteomes" id="UP000219559"/>
    </source>
</evidence>
<dbReference type="InterPro" id="IPR050463">
    <property type="entry name" value="Gfo/Idh/MocA_oxidrdct_glycsds"/>
</dbReference>
<protein>
    <submittedName>
        <fullName evidence="2">Oxidoreductase</fullName>
    </submittedName>
</protein>
<evidence type="ECO:0000259" key="1">
    <source>
        <dbReference type="Pfam" id="PF01408"/>
    </source>
</evidence>
<accession>A0A2A4G4V9</accession>
<dbReference type="PANTHER" id="PTHR43818:SF5">
    <property type="entry name" value="OXIDOREDUCTASE FAMILY PROTEIN"/>
    <property type="match status" value="1"/>
</dbReference>
<comment type="caution">
    <text evidence="2">The sequence shown here is derived from an EMBL/GenBank/DDBJ whole genome shotgun (WGS) entry which is preliminary data.</text>
</comment>
<sequence length="527" mass="58739">MKWSRRDVIKGLGGLPIVGAVWWAGAVAGSEKGRKRSEILEQLNITPSLPSPVPAVTGDPIKIGIIGFGIRGQQLCRALGYATKAWLADMAQLAQENPKHTALADFKAQEKLNVRMAGVCDVFDVRAQMALDSFESDDNPIKRYRTYTEMIRSGEIDAVVIATPDHWHAPMAIEALNHNVHAYVEKPMTHTISETYALRDAARKSKALLMVGHQHRQTLSFKTAQDIVQKGTLGHVSLIQTNTNRNDDNGAWNYDIHEQANEGTIDWEQFLGNAPEVPFNKNHFFRWRKWWAYGSGLSGDLMTHDYDRLNCVLNMGIPNAVFASGGIYTHNDGRNVPDVLNVNMEFPDFSTGSSQKKGKEKGMTFVYSATLGNGFGRPTILMGHDATMELGNRLTVWPDGRSTRYADMLEAEKMHPRTPIYQYDPAANMPDAISSATSQYFADKGLMWTYINGKKVDSTFLHMREWLSATRNGGTLSCGIDEGFDEAIAAHMAGVSFKLGRRIEWDPKTETIIPIEGVDFDEVLLNR</sequence>
<dbReference type="Gene3D" id="3.40.50.720">
    <property type="entry name" value="NAD(P)-binding Rossmann-like Domain"/>
    <property type="match status" value="1"/>
</dbReference>
<reference evidence="2 3" key="1">
    <citation type="submission" date="2017-04" db="EMBL/GenBank/DDBJ databases">
        <title>A new member of the family Flavobacteriaceae isolated from ascidians.</title>
        <authorList>
            <person name="Chen L."/>
        </authorList>
    </citation>
    <scope>NUCLEOTIDE SEQUENCE [LARGE SCALE GENOMIC DNA]</scope>
    <source>
        <strain evidence="2 3">HQA918</strain>
    </source>
</reference>
<name>A0A2A4G4V9_9FLAO</name>
<dbReference type="GO" id="GO:0000166">
    <property type="term" value="F:nucleotide binding"/>
    <property type="evidence" value="ECO:0007669"/>
    <property type="project" value="InterPro"/>
</dbReference>
<keyword evidence="3" id="KW-1185">Reference proteome</keyword>